<dbReference type="InterPro" id="IPR053165">
    <property type="entry name" value="HSI-I_assembly_Hcp1"/>
</dbReference>
<evidence type="ECO:0000313" key="2">
    <source>
        <dbReference type="Proteomes" id="UP000306416"/>
    </source>
</evidence>
<accession>A0A4S1CD65</accession>
<dbReference type="EMBL" id="SRSC01000003">
    <property type="protein sequence ID" value="TGU71375.1"/>
    <property type="molecule type" value="Genomic_DNA"/>
</dbReference>
<protein>
    <submittedName>
        <fullName evidence="1">Type VI secretion system tube protein Hcp</fullName>
    </submittedName>
</protein>
<reference evidence="1 2" key="1">
    <citation type="submission" date="2019-04" db="EMBL/GenBank/DDBJ databases">
        <title>Geobacter oryzae sp. nov., ferric-reducing bacteria isolated from paddy soil.</title>
        <authorList>
            <person name="Xu Z."/>
            <person name="Masuda Y."/>
            <person name="Itoh H."/>
            <person name="Senoo K."/>
        </authorList>
    </citation>
    <scope>NUCLEOTIDE SEQUENCE [LARGE SCALE GENOMIC DNA]</scope>
    <source>
        <strain evidence="1 2">Red111</strain>
    </source>
</reference>
<dbReference type="Pfam" id="PF05638">
    <property type="entry name" value="T6SS_HCP"/>
    <property type="match status" value="1"/>
</dbReference>
<dbReference type="InterPro" id="IPR008514">
    <property type="entry name" value="T6SS_Hcp"/>
</dbReference>
<dbReference type="PANTHER" id="PTHR36152">
    <property type="entry name" value="CYTOPLASMIC PROTEIN-RELATED"/>
    <property type="match status" value="1"/>
</dbReference>
<organism evidence="1 2">
    <name type="scientific">Geomonas terrae</name>
    <dbReference type="NCBI Taxonomy" id="2562681"/>
    <lineage>
        <taxon>Bacteria</taxon>
        <taxon>Pseudomonadati</taxon>
        <taxon>Thermodesulfobacteriota</taxon>
        <taxon>Desulfuromonadia</taxon>
        <taxon>Geobacterales</taxon>
        <taxon>Geobacteraceae</taxon>
        <taxon>Geomonas</taxon>
    </lineage>
</organism>
<dbReference type="NCBIfam" id="TIGR03344">
    <property type="entry name" value="VI_effect_Hcp1"/>
    <property type="match status" value="1"/>
</dbReference>
<dbReference type="Gene3D" id="2.30.110.20">
    <property type="entry name" value="Hcp1-like"/>
    <property type="match status" value="1"/>
</dbReference>
<dbReference type="PANTHER" id="PTHR36152:SF5">
    <property type="entry name" value="PROTEIN HCP1"/>
    <property type="match status" value="1"/>
</dbReference>
<proteinExistence type="predicted"/>
<keyword evidence="2" id="KW-1185">Reference proteome</keyword>
<gene>
    <name evidence="1" type="ORF">E4633_13655</name>
</gene>
<evidence type="ECO:0000313" key="1">
    <source>
        <dbReference type="EMBL" id="TGU71375.1"/>
    </source>
</evidence>
<dbReference type="RefSeq" id="WP_135870913.1">
    <property type="nucleotide sequence ID" value="NZ_SRSC01000003.1"/>
</dbReference>
<dbReference type="Proteomes" id="UP000306416">
    <property type="component" value="Unassembled WGS sequence"/>
</dbReference>
<dbReference type="InterPro" id="IPR036624">
    <property type="entry name" value="Hcp1-lik_sf"/>
</dbReference>
<dbReference type="AlphaFoldDB" id="A0A4S1CD65"/>
<dbReference type="SUPFAM" id="SSF141452">
    <property type="entry name" value="Hcp1-like"/>
    <property type="match status" value="1"/>
</dbReference>
<sequence length="165" mass="17594">MAFDAFLKIEGIPGESSDDKHRDWIEVLSYNFSVTQPTSGTASSAGGASAERASFSDFSVVKVLDKSSPKLFEACANGKHIPSVTLEICRAGGDKLKYMEYKLSNVIISLDRPGGSAHAGEAIPVEEIAFNFGKIEIAYTQQMRADGSGGGQVAAGWNLETNKKV</sequence>
<comment type="caution">
    <text evidence="1">The sequence shown here is derived from an EMBL/GenBank/DDBJ whole genome shotgun (WGS) entry which is preliminary data.</text>
</comment>
<name>A0A4S1CD65_9BACT</name>